<sequence length="81" mass="9110">MRHMPWFGAHAHACSSPHTLKWDCQRNWASQSGWGNGCQLGLLQSLSPTPIQRVVNDFFLCFNTSGKSPATQKSRMKTYGK</sequence>
<proteinExistence type="predicted"/>
<comment type="caution">
    <text evidence="1">The sequence shown here is derived from an EMBL/GenBank/DDBJ whole genome shotgun (WGS) entry which is preliminary data.</text>
</comment>
<dbReference type="Proteomes" id="UP001152622">
    <property type="component" value="Chromosome 8"/>
</dbReference>
<organism evidence="1 2">
    <name type="scientific">Synaphobranchus kaupii</name>
    <name type="common">Kaup's arrowtooth eel</name>
    <dbReference type="NCBI Taxonomy" id="118154"/>
    <lineage>
        <taxon>Eukaryota</taxon>
        <taxon>Metazoa</taxon>
        <taxon>Chordata</taxon>
        <taxon>Craniata</taxon>
        <taxon>Vertebrata</taxon>
        <taxon>Euteleostomi</taxon>
        <taxon>Actinopterygii</taxon>
        <taxon>Neopterygii</taxon>
        <taxon>Teleostei</taxon>
        <taxon>Anguilliformes</taxon>
        <taxon>Synaphobranchidae</taxon>
        <taxon>Synaphobranchus</taxon>
    </lineage>
</organism>
<evidence type="ECO:0000313" key="2">
    <source>
        <dbReference type="Proteomes" id="UP001152622"/>
    </source>
</evidence>
<dbReference type="EMBL" id="JAINUF010000008">
    <property type="protein sequence ID" value="KAJ8351225.1"/>
    <property type="molecule type" value="Genomic_DNA"/>
</dbReference>
<evidence type="ECO:0000313" key="1">
    <source>
        <dbReference type="EMBL" id="KAJ8351225.1"/>
    </source>
</evidence>
<keyword evidence="2" id="KW-1185">Reference proteome</keyword>
<gene>
    <name evidence="1" type="ORF">SKAU_G00227010</name>
</gene>
<accession>A0A9Q1F535</accession>
<reference evidence="1" key="1">
    <citation type="journal article" date="2023" name="Science">
        <title>Genome structures resolve the early diversification of teleost fishes.</title>
        <authorList>
            <person name="Parey E."/>
            <person name="Louis A."/>
            <person name="Montfort J."/>
            <person name="Bouchez O."/>
            <person name="Roques C."/>
            <person name="Iampietro C."/>
            <person name="Lluch J."/>
            <person name="Castinel A."/>
            <person name="Donnadieu C."/>
            <person name="Desvignes T."/>
            <person name="Floi Bucao C."/>
            <person name="Jouanno E."/>
            <person name="Wen M."/>
            <person name="Mejri S."/>
            <person name="Dirks R."/>
            <person name="Jansen H."/>
            <person name="Henkel C."/>
            <person name="Chen W.J."/>
            <person name="Zahm M."/>
            <person name="Cabau C."/>
            <person name="Klopp C."/>
            <person name="Thompson A.W."/>
            <person name="Robinson-Rechavi M."/>
            <person name="Braasch I."/>
            <person name="Lecointre G."/>
            <person name="Bobe J."/>
            <person name="Postlethwait J.H."/>
            <person name="Berthelot C."/>
            <person name="Roest Crollius H."/>
            <person name="Guiguen Y."/>
        </authorList>
    </citation>
    <scope>NUCLEOTIDE SEQUENCE</scope>
    <source>
        <strain evidence="1">WJC10195</strain>
    </source>
</reference>
<protein>
    <submittedName>
        <fullName evidence="1">Uncharacterized protein</fullName>
    </submittedName>
</protein>
<name>A0A9Q1F535_SYNKA</name>
<dbReference type="AlphaFoldDB" id="A0A9Q1F535"/>